<name>A0A2B7WMN5_9EURO</name>
<feature type="non-terminal residue" evidence="1">
    <location>
        <position position="1"/>
    </location>
</feature>
<accession>A0A2B7WMN5</accession>
<dbReference type="EMBL" id="PDNC01000083">
    <property type="protein sequence ID" value="PGH00624.1"/>
    <property type="molecule type" value="Genomic_DNA"/>
</dbReference>
<evidence type="ECO:0000313" key="2">
    <source>
        <dbReference type="Proteomes" id="UP000224080"/>
    </source>
</evidence>
<keyword evidence="2" id="KW-1185">Reference proteome</keyword>
<proteinExistence type="predicted"/>
<organism evidence="1 2">
    <name type="scientific">Blastomyces parvus</name>
    <dbReference type="NCBI Taxonomy" id="2060905"/>
    <lineage>
        <taxon>Eukaryota</taxon>
        <taxon>Fungi</taxon>
        <taxon>Dikarya</taxon>
        <taxon>Ascomycota</taxon>
        <taxon>Pezizomycotina</taxon>
        <taxon>Eurotiomycetes</taxon>
        <taxon>Eurotiomycetidae</taxon>
        <taxon>Onygenales</taxon>
        <taxon>Ajellomycetaceae</taxon>
        <taxon>Blastomyces</taxon>
    </lineage>
</organism>
<evidence type="ECO:0000313" key="1">
    <source>
        <dbReference type="EMBL" id="PGH00624.1"/>
    </source>
</evidence>
<protein>
    <submittedName>
        <fullName evidence="1">Uncharacterized protein</fullName>
    </submittedName>
</protein>
<dbReference type="AlphaFoldDB" id="A0A2B7WMN5"/>
<dbReference type="Proteomes" id="UP000224080">
    <property type="component" value="Unassembled WGS sequence"/>
</dbReference>
<gene>
    <name evidence="1" type="ORF">GX51_05723</name>
</gene>
<sequence>REIEDRYELKHAESQPGNTKICAYWPKRIDPQSSHHMWRNSSEIIQPLQWLSRAPDGDIDFADDVRRLPKIRSQMLRGSSAKGESLKAVG</sequence>
<reference evidence="1 2" key="1">
    <citation type="submission" date="2017-10" db="EMBL/GenBank/DDBJ databases">
        <title>Comparative genomics in systemic dimorphic fungi from Ajellomycetaceae.</title>
        <authorList>
            <person name="Munoz J.F."/>
            <person name="Mcewen J.G."/>
            <person name="Clay O.K."/>
            <person name="Cuomo C.A."/>
        </authorList>
    </citation>
    <scope>NUCLEOTIDE SEQUENCE [LARGE SCALE GENOMIC DNA]</scope>
    <source>
        <strain evidence="1 2">UAMH130</strain>
    </source>
</reference>
<comment type="caution">
    <text evidence="1">The sequence shown here is derived from an EMBL/GenBank/DDBJ whole genome shotgun (WGS) entry which is preliminary data.</text>
</comment>